<sequence>MQRTNLYIKNGQGFVVVFSLTNHQTFQDIKIMKEHITRVKGQLWRCPYLEASAKDRKSVNRVFIEIVREMSDSERREKRKKKGDCCAVQ</sequence>
<keyword evidence="1" id="KW-0488">Methylation</keyword>
<dbReference type="InterPro" id="IPR027417">
    <property type="entry name" value="P-loop_NTPase"/>
</dbReference>
<accession>A0A7R8WC21</accession>
<gene>
    <name evidence="6" type="ORF">CTOB1V02_LOCUS6737</name>
</gene>
<dbReference type="InterPro" id="IPR020849">
    <property type="entry name" value="Small_GTPase_Ras-type"/>
</dbReference>
<evidence type="ECO:0000256" key="4">
    <source>
        <dbReference type="ARBA" id="ARBA00023288"/>
    </source>
</evidence>
<dbReference type="SMART" id="SM00173">
    <property type="entry name" value="RAS"/>
    <property type="match status" value="1"/>
</dbReference>
<dbReference type="AlphaFoldDB" id="A0A7R8WC21"/>
<dbReference type="GO" id="GO:0012505">
    <property type="term" value="C:endomembrane system"/>
    <property type="evidence" value="ECO:0007669"/>
    <property type="project" value="UniProtKB-SubCell"/>
</dbReference>
<dbReference type="GO" id="GO:0007165">
    <property type="term" value="P:signal transduction"/>
    <property type="evidence" value="ECO:0007669"/>
    <property type="project" value="InterPro"/>
</dbReference>
<evidence type="ECO:0000256" key="3">
    <source>
        <dbReference type="ARBA" id="ARBA00023134"/>
    </source>
</evidence>
<dbReference type="GO" id="GO:0005525">
    <property type="term" value="F:GTP binding"/>
    <property type="evidence" value="ECO:0007669"/>
    <property type="project" value="UniProtKB-KW"/>
</dbReference>
<keyword evidence="3" id="KW-0342">GTP-binding</keyword>
<dbReference type="SUPFAM" id="SSF52540">
    <property type="entry name" value="P-loop containing nucleoside triphosphate hydrolases"/>
    <property type="match status" value="1"/>
</dbReference>
<evidence type="ECO:0000313" key="6">
    <source>
        <dbReference type="EMBL" id="CAD7228859.1"/>
    </source>
</evidence>
<dbReference type="OrthoDB" id="5976022at2759"/>
<protein>
    <submittedName>
        <fullName evidence="6">Uncharacterized protein</fullName>
    </submittedName>
</protein>
<proteinExistence type="predicted"/>
<evidence type="ECO:0000256" key="2">
    <source>
        <dbReference type="ARBA" id="ARBA00022741"/>
    </source>
</evidence>
<dbReference type="InterPro" id="IPR001806">
    <property type="entry name" value="Small_GTPase"/>
</dbReference>
<dbReference type="PROSITE" id="PS51421">
    <property type="entry name" value="RAS"/>
    <property type="match status" value="1"/>
</dbReference>
<organism evidence="6">
    <name type="scientific">Cyprideis torosa</name>
    <dbReference type="NCBI Taxonomy" id="163714"/>
    <lineage>
        <taxon>Eukaryota</taxon>
        <taxon>Metazoa</taxon>
        <taxon>Ecdysozoa</taxon>
        <taxon>Arthropoda</taxon>
        <taxon>Crustacea</taxon>
        <taxon>Oligostraca</taxon>
        <taxon>Ostracoda</taxon>
        <taxon>Podocopa</taxon>
        <taxon>Podocopida</taxon>
        <taxon>Cytherocopina</taxon>
        <taxon>Cytheroidea</taxon>
        <taxon>Cytherideidae</taxon>
        <taxon>Cyprideis</taxon>
    </lineage>
</organism>
<dbReference type="GO" id="GO:0003924">
    <property type="term" value="F:GTPase activity"/>
    <property type="evidence" value="ECO:0007669"/>
    <property type="project" value="InterPro"/>
</dbReference>
<comment type="subcellular location">
    <subcellularLocation>
        <location evidence="5">Endomembrane system</location>
        <topology evidence="5">Lipid-anchor</topology>
        <orientation evidence="5">Cytoplasmic side</orientation>
    </subcellularLocation>
</comment>
<dbReference type="GO" id="GO:0016020">
    <property type="term" value="C:membrane"/>
    <property type="evidence" value="ECO:0007669"/>
    <property type="project" value="InterPro"/>
</dbReference>
<dbReference type="EMBL" id="OB661729">
    <property type="protein sequence ID" value="CAD7228859.1"/>
    <property type="molecule type" value="Genomic_DNA"/>
</dbReference>
<evidence type="ECO:0000256" key="1">
    <source>
        <dbReference type="ARBA" id="ARBA00022481"/>
    </source>
</evidence>
<dbReference type="Pfam" id="PF00071">
    <property type="entry name" value="Ras"/>
    <property type="match status" value="1"/>
</dbReference>
<keyword evidence="4" id="KW-0449">Lipoprotein</keyword>
<evidence type="ECO:0000256" key="5">
    <source>
        <dbReference type="ARBA" id="ARBA00046278"/>
    </source>
</evidence>
<reference evidence="6" key="1">
    <citation type="submission" date="2020-11" db="EMBL/GenBank/DDBJ databases">
        <authorList>
            <person name="Tran Van P."/>
        </authorList>
    </citation>
    <scope>NUCLEOTIDE SEQUENCE</scope>
</reference>
<dbReference type="PANTHER" id="PTHR24070">
    <property type="entry name" value="RAS, DI-RAS, AND RHEB FAMILY MEMBERS OF SMALL GTPASE SUPERFAMILY"/>
    <property type="match status" value="1"/>
</dbReference>
<dbReference type="Gene3D" id="3.40.50.300">
    <property type="entry name" value="P-loop containing nucleotide triphosphate hydrolases"/>
    <property type="match status" value="2"/>
</dbReference>
<name>A0A7R8WC21_9CRUS</name>
<keyword evidence="2" id="KW-0547">Nucleotide-binding</keyword>